<evidence type="ECO:0000313" key="2">
    <source>
        <dbReference type="EMBL" id="VDN55952.1"/>
    </source>
</evidence>
<dbReference type="OrthoDB" id="5822246at2759"/>
<dbReference type="AlphaFoldDB" id="A0A0N4U469"/>
<keyword evidence="1" id="KW-0732">Signal</keyword>
<dbReference type="WBParaSite" id="DME_0000156501-mRNA-1">
    <property type="protein sequence ID" value="DME_0000156501-mRNA-1"/>
    <property type="gene ID" value="DME_0000156501"/>
</dbReference>
<organism evidence="3 5">
    <name type="scientific">Dracunculus medinensis</name>
    <name type="common">Guinea worm</name>
    <dbReference type="NCBI Taxonomy" id="318479"/>
    <lineage>
        <taxon>Eukaryota</taxon>
        <taxon>Metazoa</taxon>
        <taxon>Ecdysozoa</taxon>
        <taxon>Nematoda</taxon>
        <taxon>Chromadorea</taxon>
        <taxon>Rhabditida</taxon>
        <taxon>Spirurina</taxon>
        <taxon>Dracunculoidea</taxon>
        <taxon>Dracunculidae</taxon>
        <taxon>Dracunculus</taxon>
    </lineage>
</organism>
<dbReference type="InterPro" id="IPR036375">
    <property type="entry name" value="Hemopexin-like_dom_sf"/>
</dbReference>
<reference evidence="2 4" key="2">
    <citation type="submission" date="2018-11" db="EMBL/GenBank/DDBJ databases">
        <authorList>
            <consortium name="Pathogen Informatics"/>
        </authorList>
    </citation>
    <scope>NUCLEOTIDE SEQUENCE [LARGE SCALE GENOMIC DNA]</scope>
</reference>
<dbReference type="Proteomes" id="UP000038040">
    <property type="component" value="Unplaced"/>
</dbReference>
<proteinExistence type="predicted"/>
<evidence type="ECO:0000313" key="3">
    <source>
        <dbReference type="Proteomes" id="UP000038040"/>
    </source>
</evidence>
<evidence type="ECO:0000256" key="1">
    <source>
        <dbReference type="SAM" id="SignalP"/>
    </source>
</evidence>
<gene>
    <name evidence="2" type="ORF">DME_LOCUS5925</name>
</gene>
<reference evidence="5" key="1">
    <citation type="submission" date="2017-02" db="UniProtKB">
        <authorList>
            <consortium name="WormBaseParasite"/>
        </authorList>
    </citation>
    <scope>IDENTIFICATION</scope>
</reference>
<protein>
    <submittedName>
        <fullName evidence="5">Olfactomedin-like domain-containing protein</fullName>
    </submittedName>
</protein>
<dbReference type="Gene3D" id="2.110.10.10">
    <property type="entry name" value="Hemopexin-like domain"/>
    <property type="match status" value="1"/>
</dbReference>
<accession>A0A0N4U469</accession>
<name>A0A0N4U469_DRAME</name>
<evidence type="ECO:0000313" key="4">
    <source>
        <dbReference type="Proteomes" id="UP000274756"/>
    </source>
</evidence>
<evidence type="ECO:0000313" key="5">
    <source>
        <dbReference type="WBParaSite" id="DME_0000156501-mRNA-1"/>
    </source>
</evidence>
<dbReference type="Proteomes" id="UP000274756">
    <property type="component" value="Unassembled WGS sequence"/>
</dbReference>
<keyword evidence="4" id="KW-1185">Reference proteome</keyword>
<dbReference type="EMBL" id="UYYG01001154">
    <property type="protein sequence ID" value="VDN55952.1"/>
    <property type="molecule type" value="Genomic_DNA"/>
</dbReference>
<feature type="chain" id="PRO_5041080012" evidence="1">
    <location>
        <begin position="24"/>
        <end position="292"/>
    </location>
</feature>
<sequence length="292" mass="34330">MTINYLANLTILLIFLLATILRAQPILIKDIPESSASWEQDEQLPFEDYEEIVQPMKIPKLRREEKIAKILKTGQDRARELRRRVRYLNKEPVWRRVVPLPTKPLRGPLLALPITECPKRFDAVTRAHNGRTYLFSRDRVYQVWRKDNLHQRSSYHINDLFVDGPRTVTVAYTNLRSGVTILIEHSTVYRFRWNRKAKRFMIARKSPQPLHESAQLQPRVGFQWIDGNQILMESDKFITYDAYWNFPTFSGIASNYFPNLPRDIIGMAYQDGSSFLIYTASNKIMKSGDYDF</sequence>
<feature type="signal peptide" evidence="1">
    <location>
        <begin position="1"/>
        <end position="23"/>
    </location>
</feature>
<dbReference type="SUPFAM" id="SSF50923">
    <property type="entry name" value="Hemopexin-like domain"/>
    <property type="match status" value="1"/>
</dbReference>